<evidence type="ECO:0000313" key="2">
    <source>
        <dbReference type="Proteomes" id="UP001162992"/>
    </source>
</evidence>
<gene>
    <name evidence="1" type="ORF">O6H91_01G137100</name>
</gene>
<proteinExistence type="predicted"/>
<reference evidence="2" key="1">
    <citation type="journal article" date="2024" name="Proc. Natl. Acad. Sci. U.S.A.">
        <title>Extraordinary preservation of gene collinearity over three hundred million years revealed in homosporous lycophytes.</title>
        <authorList>
            <person name="Li C."/>
            <person name="Wickell D."/>
            <person name="Kuo L.Y."/>
            <person name="Chen X."/>
            <person name="Nie B."/>
            <person name="Liao X."/>
            <person name="Peng D."/>
            <person name="Ji J."/>
            <person name="Jenkins J."/>
            <person name="Williams M."/>
            <person name="Shu S."/>
            <person name="Plott C."/>
            <person name="Barry K."/>
            <person name="Rajasekar S."/>
            <person name="Grimwood J."/>
            <person name="Han X."/>
            <person name="Sun S."/>
            <person name="Hou Z."/>
            <person name="He W."/>
            <person name="Dai G."/>
            <person name="Sun C."/>
            <person name="Schmutz J."/>
            <person name="Leebens-Mack J.H."/>
            <person name="Li F.W."/>
            <person name="Wang L."/>
        </authorList>
    </citation>
    <scope>NUCLEOTIDE SEQUENCE [LARGE SCALE GENOMIC DNA]</scope>
    <source>
        <strain evidence="2">cv. PW_Plant_1</strain>
    </source>
</reference>
<sequence>MIPSEDVDLFPGLPNDLANTHILHRLAWQDIESALRVNKTWRSALLHHFTHFNMEGLKHNITKIAVIHPAEEEVSCWSNRQSSDLTPLKNRGSYFTISMYDVESNSWERLPSIPGLAFGVPLGARCICVEGQLFTLGGRNPITWDFMSEVYTMDLRATKRSWRKCSHMHTARSGFACVTIGGKILVAGGQSDENLCLATVEVYDLRSQRWEQIADLNLPRNECMGAVIDDGVYIIGGYSSSSSIGDPWCLEDDEQVSTFWVSSADFIQFGSHKWKTVKGSIHMKLHKCQAVSSCGALGYVHGRVVREFWERCSEEWSVIDGKIIKRTDASPSSIMVASIIQGSQTFATKCCTDNLAAGKVSVKLCKMLSTDPADKAHLRKWQQIRCPFELNLLPLPCCLVEIPRLMRNFTDNQLIL</sequence>
<protein>
    <submittedName>
        <fullName evidence="1">Uncharacterized protein</fullName>
    </submittedName>
</protein>
<evidence type="ECO:0000313" key="1">
    <source>
        <dbReference type="EMBL" id="KAJ7570875.1"/>
    </source>
</evidence>
<comment type="caution">
    <text evidence="1">The sequence shown here is derived from an EMBL/GenBank/DDBJ whole genome shotgun (WGS) entry which is preliminary data.</text>
</comment>
<keyword evidence="2" id="KW-1185">Reference proteome</keyword>
<accession>A0ACC2EX19</accession>
<dbReference type="EMBL" id="CM055092">
    <property type="protein sequence ID" value="KAJ7570875.1"/>
    <property type="molecule type" value="Genomic_DNA"/>
</dbReference>
<dbReference type="Proteomes" id="UP001162992">
    <property type="component" value="Chromosome 1"/>
</dbReference>
<organism evidence="1 2">
    <name type="scientific">Diphasiastrum complanatum</name>
    <name type="common">Issler's clubmoss</name>
    <name type="synonym">Lycopodium complanatum</name>
    <dbReference type="NCBI Taxonomy" id="34168"/>
    <lineage>
        <taxon>Eukaryota</taxon>
        <taxon>Viridiplantae</taxon>
        <taxon>Streptophyta</taxon>
        <taxon>Embryophyta</taxon>
        <taxon>Tracheophyta</taxon>
        <taxon>Lycopodiopsida</taxon>
        <taxon>Lycopodiales</taxon>
        <taxon>Lycopodiaceae</taxon>
        <taxon>Lycopodioideae</taxon>
        <taxon>Diphasiastrum</taxon>
    </lineage>
</organism>
<name>A0ACC2EX19_DIPCM</name>